<evidence type="ECO:0000313" key="4">
    <source>
        <dbReference type="Proteomes" id="UP000095751"/>
    </source>
</evidence>
<protein>
    <submittedName>
        <fullName evidence="3">Uncharacterized protein</fullName>
    </submittedName>
</protein>
<accession>A0A1E7FBN0</accession>
<feature type="chain" id="PRO_5009192913" evidence="2">
    <location>
        <begin position="25"/>
        <end position="209"/>
    </location>
</feature>
<dbReference type="Proteomes" id="UP000095751">
    <property type="component" value="Unassembled WGS sequence"/>
</dbReference>
<gene>
    <name evidence="3" type="ORF">FRACYDRAFT_240263</name>
</gene>
<feature type="signal peptide" evidence="2">
    <location>
        <begin position="1"/>
        <end position="24"/>
    </location>
</feature>
<keyword evidence="2" id="KW-0732">Signal</keyword>
<reference evidence="3 4" key="1">
    <citation type="submission" date="2016-09" db="EMBL/GenBank/DDBJ databases">
        <title>Extensive genetic diversity and differential bi-allelic expression allows diatom success in the polar Southern Ocean.</title>
        <authorList>
            <consortium name="DOE Joint Genome Institute"/>
            <person name="Mock T."/>
            <person name="Otillar R.P."/>
            <person name="Strauss J."/>
            <person name="Dupont C."/>
            <person name="Frickenhaus S."/>
            <person name="Maumus F."/>
            <person name="Mcmullan M."/>
            <person name="Sanges R."/>
            <person name="Schmutz J."/>
            <person name="Toseland A."/>
            <person name="Valas R."/>
            <person name="Veluchamy A."/>
            <person name="Ward B.J."/>
            <person name="Allen A."/>
            <person name="Barry K."/>
            <person name="Falciatore A."/>
            <person name="Ferrante M."/>
            <person name="Fortunato A.E."/>
            <person name="Gloeckner G."/>
            <person name="Gruber A."/>
            <person name="Hipkin R."/>
            <person name="Janech M."/>
            <person name="Kroth P."/>
            <person name="Leese F."/>
            <person name="Lindquist E."/>
            <person name="Lyon B.R."/>
            <person name="Martin J."/>
            <person name="Mayer C."/>
            <person name="Parker M."/>
            <person name="Quesneville H."/>
            <person name="Raymond J."/>
            <person name="Uhlig C."/>
            <person name="Valentin K.U."/>
            <person name="Worden A.Z."/>
            <person name="Armbrust E.V."/>
            <person name="Bowler C."/>
            <person name="Green B."/>
            <person name="Moulton V."/>
            <person name="Van Oosterhout C."/>
            <person name="Grigoriev I."/>
        </authorList>
    </citation>
    <scope>NUCLEOTIDE SEQUENCE [LARGE SCALE GENOMIC DNA]</scope>
    <source>
        <strain evidence="3 4">CCMP1102</strain>
    </source>
</reference>
<dbReference type="InParanoid" id="A0A1E7FBN0"/>
<feature type="compositionally biased region" description="Low complexity" evidence="1">
    <location>
        <begin position="46"/>
        <end position="58"/>
    </location>
</feature>
<dbReference type="EMBL" id="KV784359">
    <property type="protein sequence ID" value="OEU15571.1"/>
    <property type="molecule type" value="Genomic_DNA"/>
</dbReference>
<proteinExistence type="predicted"/>
<name>A0A1E7FBN0_9STRA</name>
<evidence type="ECO:0000256" key="2">
    <source>
        <dbReference type="SAM" id="SignalP"/>
    </source>
</evidence>
<sequence length="209" mass="24205">MMNSFTRMMTFLLSLLWLALLADCASPSGRFAVLRKQSYTEHYDTHPTSLSSSSTHSSTNREGVTQGRRSSTRIYDDDNIDDNDDVTIRDKATIQQQKGRFAVEYQYERKLNRSAEHANILRRRPDVDNNNNSGRTAMPAVYSNAKEGVRHNSRRQQRTFIHQNNDPIFLAFQQHRSFSTHFADPLHCVGNEENNSYFLIVWVNEMQLV</sequence>
<keyword evidence="4" id="KW-1185">Reference proteome</keyword>
<evidence type="ECO:0000313" key="3">
    <source>
        <dbReference type="EMBL" id="OEU15571.1"/>
    </source>
</evidence>
<feature type="compositionally biased region" description="Polar residues" evidence="1">
    <location>
        <begin position="60"/>
        <end position="73"/>
    </location>
</feature>
<dbReference type="KEGG" id="fcy:FRACYDRAFT_240263"/>
<organism evidence="3 4">
    <name type="scientific">Fragilariopsis cylindrus CCMP1102</name>
    <dbReference type="NCBI Taxonomy" id="635003"/>
    <lineage>
        <taxon>Eukaryota</taxon>
        <taxon>Sar</taxon>
        <taxon>Stramenopiles</taxon>
        <taxon>Ochrophyta</taxon>
        <taxon>Bacillariophyta</taxon>
        <taxon>Bacillariophyceae</taxon>
        <taxon>Bacillariophycidae</taxon>
        <taxon>Bacillariales</taxon>
        <taxon>Bacillariaceae</taxon>
        <taxon>Fragilariopsis</taxon>
    </lineage>
</organism>
<feature type="region of interest" description="Disordered" evidence="1">
    <location>
        <begin position="43"/>
        <end position="79"/>
    </location>
</feature>
<dbReference type="AlphaFoldDB" id="A0A1E7FBN0"/>
<evidence type="ECO:0000256" key="1">
    <source>
        <dbReference type="SAM" id="MobiDB-lite"/>
    </source>
</evidence>